<evidence type="ECO:0000256" key="1">
    <source>
        <dbReference type="SAM" id="Phobius"/>
    </source>
</evidence>
<accession>A0A1G7YJX0</accession>
<keyword evidence="3" id="KW-1185">Reference proteome</keyword>
<proteinExistence type="predicted"/>
<name>A0A1G7YJX0_9PROT</name>
<dbReference type="RefSeq" id="WP_092617329.1">
    <property type="nucleotide sequence ID" value="NZ_FNCV01000003.1"/>
</dbReference>
<sequence>MSVTARTLGTVAVGLVGLFVYLAAYVTGVYGITAVASVFVWVGLVLTAVFLLVILALCTGRTVEHE</sequence>
<feature type="transmembrane region" description="Helical" evidence="1">
    <location>
        <begin position="12"/>
        <end position="32"/>
    </location>
</feature>
<dbReference type="EMBL" id="FNCV01000003">
    <property type="protein sequence ID" value="SDG96687.1"/>
    <property type="molecule type" value="Genomic_DNA"/>
</dbReference>
<dbReference type="Proteomes" id="UP000217076">
    <property type="component" value="Unassembled WGS sequence"/>
</dbReference>
<organism evidence="2 3">
    <name type="scientific">Roseospirillum parvum</name>
    <dbReference type="NCBI Taxonomy" id="83401"/>
    <lineage>
        <taxon>Bacteria</taxon>
        <taxon>Pseudomonadati</taxon>
        <taxon>Pseudomonadota</taxon>
        <taxon>Alphaproteobacteria</taxon>
        <taxon>Rhodospirillales</taxon>
        <taxon>Rhodospirillaceae</taxon>
        <taxon>Roseospirillum</taxon>
    </lineage>
</organism>
<keyword evidence="1" id="KW-0472">Membrane</keyword>
<evidence type="ECO:0000313" key="3">
    <source>
        <dbReference type="Proteomes" id="UP000217076"/>
    </source>
</evidence>
<evidence type="ECO:0000313" key="2">
    <source>
        <dbReference type="EMBL" id="SDG96687.1"/>
    </source>
</evidence>
<feature type="transmembrane region" description="Helical" evidence="1">
    <location>
        <begin position="38"/>
        <end position="58"/>
    </location>
</feature>
<reference evidence="3" key="1">
    <citation type="submission" date="2016-10" db="EMBL/GenBank/DDBJ databases">
        <authorList>
            <person name="Varghese N."/>
            <person name="Submissions S."/>
        </authorList>
    </citation>
    <scope>NUCLEOTIDE SEQUENCE [LARGE SCALE GENOMIC DNA]</scope>
    <source>
        <strain evidence="3">930I</strain>
    </source>
</reference>
<keyword evidence="1" id="KW-0812">Transmembrane</keyword>
<keyword evidence="1" id="KW-1133">Transmembrane helix</keyword>
<protein>
    <submittedName>
        <fullName evidence="2">Uncharacterized protein</fullName>
    </submittedName>
</protein>
<gene>
    <name evidence="2" type="ORF">SAMN05421742_103326</name>
</gene>
<dbReference type="AlphaFoldDB" id="A0A1G7YJX0"/>